<feature type="compositionally biased region" description="Acidic residues" evidence="1">
    <location>
        <begin position="276"/>
        <end position="317"/>
    </location>
</feature>
<name>A0ABD6DXF6_9EURY</name>
<sequence>MGRVYAVVSAKGGVGKTTTAANLAAALAAAGERVDVVDGDLGMANLASALGVVAGDVTLHDVLAGDGEAQSASGDQSESAADVEAAIREGPHGMAVVPGSPDLDAFSRADPEAIEGVLEELRENYEYVVLDTGAGLSNDTVVPLTYVDEVLLVSTPTRDALGDTDKTRQVADRLDVPVAGAVITRADPESLDRDRVGDLLDAEILDVIPDAAVLADAADAGEPVTTFAPGSDAATAYRALAGSLTGLELVDDAATAVGDAEAGDVSGDAEAGDAAGDSDSEDTVDETDSEDTADATEPGDETTSEASEAESDGEEPVPEGTAESDGTDGPSAGETADRASNPSSSAESPSGSDYSDEDIVVAGSHEGDRPPERVELSEADADGSASDGELDSDDAGVQPVETDDEAGTAVERVAPDAEGDSDPGQSEPLVEPATPDEIDAAEPQAETDPEGGVYTTSLEAEIDDDGSSADADDPAESAPEDSEADAAATVVDPTDADSGGDTADDDGVDTSAEENPDESGGDGDSAEEDPGESDDDGDGKKGLFGRFFG</sequence>
<feature type="domain" description="CobQ/CobB/MinD/ParA nucleotide binding" evidence="2">
    <location>
        <begin position="6"/>
        <end position="224"/>
    </location>
</feature>
<dbReference type="InterPro" id="IPR027417">
    <property type="entry name" value="P-loop_NTPase"/>
</dbReference>
<dbReference type="PANTHER" id="PTHR43384:SF10">
    <property type="entry name" value="ATPASE INVOLVED IN CHROMOSOME PARTITIONING, PARA_MIND FAMILY"/>
    <property type="match status" value="1"/>
</dbReference>
<evidence type="ECO:0000313" key="4">
    <source>
        <dbReference type="Proteomes" id="UP001597092"/>
    </source>
</evidence>
<dbReference type="Pfam" id="PF01656">
    <property type="entry name" value="CbiA"/>
    <property type="match status" value="1"/>
</dbReference>
<feature type="compositionally biased region" description="Acidic residues" evidence="1">
    <location>
        <begin position="460"/>
        <end position="484"/>
    </location>
</feature>
<feature type="compositionally biased region" description="Acidic residues" evidence="1">
    <location>
        <begin position="502"/>
        <end position="537"/>
    </location>
</feature>
<gene>
    <name evidence="3" type="ORF">ACFSAS_07790</name>
</gene>
<dbReference type="RefSeq" id="WP_390281978.1">
    <property type="nucleotide sequence ID" value="NZ_JBHUDP010000002.1"/>
</dbReference>
<feature type="region of interest" description="Disordered" evidence="1">
    <location>
        <begin position="260"/>
        <end position="549"/>
    </location>
</feature>
<keyword evidence="4" id="KW-1185">Reference proteome</keyword>
<dbReference type="AlphaFoldDB" id="A0ABD6DXF6"/>
<feature type="compositionally biased region" description="Low complexity" evidence="1">
    <location>
        <begin position="485"/>
        <end position="501"/>
    </location>
</feature>
<feature type="compositionally biased region" description="Basic and acidic residues" evidence="1">
    <location>
        <begin position="365"/>
        <end position="376"/>
    </location>
</feature>
<dbReference type="Proteomes" id="UP001597092">
    <property type="component" value="Unassembled WGS sequence"/>
</dbReference>
<feature type="compositionally biased region" description="Low complexity" evidence="1">
    <location>
        <begin position="339"/>
        <end position="353"/>
    </location>
</feature>
<dbReference type="InterPro" id="IPR050625">
    <property type="entry name" value="ParA/MinD_ATPase"/>
</dbReference>
<feature type="compositionally biased region" description="Acidic residues" evidence="1">
    <location>
        <begin position="434"/>
        <end position="449"/>
    </location>
</feature>
<organism evidence="3 4">
    <name type="scientific">Halobellus litoreus</name>
    <dbReference type="NCBI Taxonomy" id="755310"/>
    <lineage>
        <taxon>Archaea</taxon>
        <taxon>Methanobacteriati</taxon>
        <taxon>Methanobacteriota</taxon>
        <taxon>Stenosarchaea group</taxon>
        <taxon>Halobacteria</taxon>
        <taxon>Halobacteriales</taxon>
        <taxon>Haloferacaceae</taxon>
        <taxon>Halobellus</taxon>
    </lineage>
</organism>
<dbReference type="SUPFAM" id="SSF52540">
    <property type="entry name" value="P-loop containing nucleoside triphosphate hydrolases"/>
    <property type="match status" value="1"/>
</dbReference>
<dbReference type="Gene3D" id="3.40.50.300">
    <property type="entry name" value="P-loop containing nucleotide triphosphate hydrolases"/>
    <property type="match status" value="1"/>
</dbReference>
<dbReference type="PANTHER" id="PTHR43384">
    <property type="entry name" value="SEPTUM SITE-DETERMINING PROTEIN MIND HOMOLOG, CHLOROPLASTIC-RELATED"/>
    <property type="match status" value="1"/>
</dbReference>
<protein>
    <submittedName>
        <fullName evidence="3">AAA family ATPase</fullName>
    </submittedName>
</protein>
<dbReference type="EMBL" id="JBHUDP010000002">
    <property type="protein sequence ID" value="MFD1685513.1"/>
    <property type="molecule type" value="Genomic_DNA"/>
</dbReference>
<reference evidence="3 4" key="1">
    <citation type="journal article" date="2019" name="Int. J. Syst. Evol. Microbiol.">
        <title>The Global Catalogue of Microorganisms (GCM) 10K type strain sequencing project: providing services to taxonomists for standard genome sequencing and annotation.</title>
        <authorList>
            <consortium name="The Broad Institute Genomics Platform"/>
            <consortium name="The Broad Institute Genome Sequencing Center for Infectious Disease"/>
            <person name="Wu L."/>
            <person name="Ma J."/>
        </authorList>
    </citation>
    <scope>NUCLEOTIDE SEQUENCE [LARGE SCALE GENOMIC DNA]</scope>
    <source>
        <strain evidence="3 4">CGMCC 1.10387</strain>
    </source>
</reference>
<evidence type="ECO:0000259" key="2">
    <source>
        <dbReference type="Pfam" id="PF01656"/>
    </source>
</evidence>
<dbReference type="InterPro" id="IPR002586">
    <property type="entry name" value="CobQ/CobB/MinD/ParA_Nub-bd_dom"/>
</dbReference>
<accession>A0ABD6DXF6</accession>
<proteinExistence type="predicted"/>
<evidence type="ECO:0000313" key="3">
    <source>
        <dbReference type="EMBL" id="MFD1685513.1"/>
    </source>
</evidence>
<evidence type="ECO:0000256" key="1">
    <source>
        <dbReference type="SAM" id="MobiDB-lite"/>
    </source>
</evidence>
<feature type="compositionally biased region" description="Low complexity" evidence="1">
    <location>
        <begin position="260"/>
        <end position="275"/>
    </location>
</feature>
<comment type="caution">
    <text evidence="3">The sequence shown here is derived from an EMBL/GenBank/DDBJ whole genome shotgun (WGS) entry which is preliminary data.</text>
</comment>